<comment type="caution">
    <text evidence="1">The sequence shown here is derived from an EMBL/GenBank/DDBJ whole genome shotgun (WGS) entry which is preliminary data.</text>
</comment>
<reference evidence="1" key="1">
    <citation type="submission" date="2021-01" db="EMBL/GenBank/DDBJ databases">
        <authorList>
            <person name="Kaushik A."/>
        </authorList>
    </citation>
    <scope>NUCLEOTIDE SEQUENCE</scope>
    <source>
        <strain evidence="1">AG5</strain>
    </source>
</reference>
<organism evidence="1 2">
    <name type="scientific">Rhizoctonia solani</name>
    <dbReference type="NCBI Taxonomy" id="456999"/>
    <lineage>
        <taxon>Eukaryota</taxon>
        <taxon>Fungi</taxon>
        <taxon>Dikarya</taxon>
        <taxon>Basidiomycota</taxon>
        <taxon>Agaricomycotina</taxon>
        <taxon>Agaricomycetes</taxon>
        <taxon>Cantharellales</taxon>
        <taxon>Ceratobasidiaceae</taxon>
        <taxon>Rhizoctonia</taxon>
    </lineage>
</organism>
<evidence type="ECO:0000313" key="1">
    <source>
        <dbReference type="EMBL" id="CAE7176696.1"/>
    </source>
</evidence>
<dbReference type="EMBL" id="CAJNJQ010002471">
    <property type="protein sequence ID" value="CAE7176696.1"/>
    <property type="molecule type" value="Genomic_DNA"/>
</dbReference>
<accession>A0A8H3E0Y1</accession>
<gene>
    <name evidence="1" type="ORF">RDB_LOCUS112499</name>
</gene>
<dbReference type="CDD" id="cd09917">
    <property type="entry name" value="F-box_SF"/>
    <property type="match status" value="1"/>
</dbReference>
<evidence type="ECO:0000313" key="2">
    <source>
        <dbReference type="Proteomes" id="UP000663827"/>
    </source>
</evidence>
<protein>
    <recommendedName>
        <fullName evidence="3">F-box domain-containing protein</fullName>
    </recommendedName>
</protein>
<dbReference type="InterPro" id="IPR036047">
    <property type="entry name" value="F-box-like_dom_sf"/>
</dbReference>
<evidence type="ECO:0008006" key="3">
    <source>
        <dbReference type="Google" id="ProtNLM"/>
    </source>
</evidence>
<name>A0A8H3E0Y1_9AGAM</name>
<proteinExistence type="predicted"/>
<dbReference type="SUPFAM" id="SSF81383">
    <property type="entry name" value="F-box domain"/>
    <property type="match status" value="1"/>
</dbReference>
<dbReference type="AlphaFoldDB" id="A0A8H3E0Y1"/>
<sequence>MIPVLHNISYETILHILHFCDYLTISRFAAACKAYHRLVKESPSLQLHIELEANGLELVKGSSTASYSEILEELKQYQDAWLKIDLREPVMRFLGSPHGPIWDLQEGFYLKGFSRSEENFADAIQFIPLDADTPDPPPIEFEFRFRKITSDPVQSLLALVSSDPETPCDIHLCSSITGLAHPLAEKPRLTTEFTILTPSLFPELSIEIMKHMLLAKLSDVVDRSYEILIWDWKAGTLLHRIHSQEGMCDHTFLDERHLVLLTYHQDTNLHGAQKHLSLLIYYISNNPTHVASSNDQSQPDNIPIAQPILHLEFPELKESPRISDRAFLLQSGPIPGRMIHTKSAVFSCSHVTTLNATFGFRVRSRGYRPSTSYQVFIDGQSLLNHLSTTSRSGTKVLPWPTWGPKATRWFTAQAGTNLLIDWPYCMAGSKFTLPLSHASCNSIFDFSARSVSRSTQLAKLHPDAFLIDNDSVDSSDCFAGLKLSQDYLTSFNAKLVYEPEPYTVVVGSKNPSTIKAGGYPKSGFNETITSYLPFILVYRGRDLNHEGWQILGDCIVGIDVILLLSTRYLSMLFPCVGLCEIRT</sequence>
<dbReference type="Proteomes" id="UP000663827">
    <property type="component" value="Unassembled WGS sequence"/>
</dbReference>